<evidence type="ECO:0000256" key="5">
    <source>
        <dbReference type="SAM" id="MobiDB-lite"/>
    </source>
</evidence>
<comment type="caution">
    <text evidence="7">The sequence shown here is derived from an EMBL/GenBank/DDBJ whole genome shotgun (WGS) entry which is preliminary data.</text>
</comment>
<dbReference type="SUPFAM" id="SSF52080">
    <property type="entry name" value="Ribosomal proteins L15p and L18e"/>
    <property type="match status" value="1"/>
</dbReference>
<dbReference type="InterPro" id="IPR030878">
    <property type="entry name" value="Ribosomal_uL15"/>
</dbReference>
<name>A0A0C1K1U7_9BACT</name>
<feature type="domain" description="Large ribosomal subunit protein uL15/eL18" evidence="6">
    <location>
        <begin position="82"/>
        <end position="146"/>
    </location>
</feature>
<sequence length="154" mass="17289">MKRLMITLNTLKDSTRKRKPRKRVGRGIGSKHGKTCGRGEKGAGARSGYKRRLGKEGGQMPLFMKLPLRGFSNAQFRRQFDVINLDQIEAVFKDGETVDELSLRERGFISGRTHGIKLLGNGDLTKKVKIHVHAISESAREKLTQAKVSFEIVK</sequence>
<dbReference type="GO" id="GO:0019843">
    <property type="term" value="F:rRNA binding"/>
    <property type="evidence" value="ECO:0007669"/>
    <property type="project" value="UniProtKB-UniRule"/>
</dbReference>
<dbReference type="PANTHER" id="PTHR12934">
    <property type="entry name" value="50S RIBOSOMAL PROTEIN L15"/>
    <property type="match status" value="1"/>
</dbReference>
<accession>A0A0C1K1U7</accession>
<feature type="region of interest" description="Disordered" evidence="5">
    <location>
        <begin position="8"/>
        <end position="52"/>
    </location>
</feature>
<comment type="subunit">
    <text evidence="4">Part of the 50S ribosomal subunit.</text>
</comment>
<keyword evidence="2 4" id="KW-0689">Ribosomal protein</keyword>
<evidence type="ECO:0000259" key="6">
    <source>
        <dbReference type="Pfam" id="PF00828"/>
    </source>
</evidence>
<evidence type="ECO:0000256" key="3">
    <source>
        <dbReference type="ARBA" id="ARBA00023274"/>
    </source>
</evidence>
<feature type="compositionally biased region" description="Basic residues" evidence="5">
    <location>
        <begin position="15"/>
        <end position="35"/>
    </location>
</feature>
<protein>
    <recommendedName>
        <fullName evidence="4">Large ribosomal subunit protein uL15</fullName>
    </recommendedName>
</protein>
<keyword evidence="3 4" id="KW-0687">Ribonucleoprotein</keyword>
<proteinExistence type="inferred from homology"/>
<evidence type="ECO:0000313" key="8">
    <source>
        <dbReference type="Proteomes" id="UP000031465"/>
    </source>
</evidence>
<evidence type="ECO:0000256" key="4">
    <source>
        <dbReference type="HAMAP-Rule" id="MF_01341"/>
    </source>
</evidence>
<dbReference type="EMBL" id="JSAN01000030">
    <property type="protein sequence ID" value="KIC73372.1"/>
    <property type="molecule type" value="Genomic_DNA"/>
</dbReference>
<dbReference type="HAMAP" id="MF_01341">
    <property type="entry name" value="Ribosomal_uL15"/>
    <property type="match status" value="1"/>
</dbReference>
<dbReference type="InterPro" id="IPR005749">
    <property type="entry name" value="Ribosomal_uL15_bac-type"/>
</dbReference>
<dbReference type="Pfam" id="PF00828">
    <property type="entry name" value="Ribosomal_L27A"/>
    <property type="match status" value="1"/>
</dbReference>
<keyword evidence="4" id="KW-0699">rRNA-binding</keyword>
<dbReference type="PANTHER" id="PTHR12934:SF11">
    <property type="entry name" value="LARGE RIBOSOMAL SUBUNIT PROTEIN UL15M"/>
    <property type="match status" value="1"/>
</dbReference>
<dbReference type="GO" id="GO:0006412">
    <property type="term" value="P:translation"/>
    <property type="evidence" value="ECO:0007669"/>
    <property type="project" value="UniProtKB-UniRule"/>
</dbReference>
<dbReference type="Gene3D" id="3.100.10.10">
    <property type="match status" value="1"/>
</dbReference>
<dbReference type="InterPro" id="IPR036227">
    <property type="entry name" value="Ribosomal_uL15/eL18_sf"/>
</dbReference>
<dbReference type="GO" id="GO:0015934">
    <property type="term" value="C:large ribosomal subunit"/>
    <property type="evidence" value="ECO:0007669"/>
    <property type="project" value="InterPro"/>
</dbReference>
<reference evidence="7 8" key="1">
    <citation type="journal article" date="2014" name="Mol. Biol. Evol.">
        <title>Massive expansion of Ubiquitination-related gene families within the Chlamydiae.</title>
        <authorList>
            <person name="Domman D."/>
            <person name="Collingro A."/>
            <person name="Lagkouvardos I."/>
            <person name="Gehre L."/>
            <person name="Weinmaier T."/>
            <person name="Rattei T."/>
            <person name="Subtil A."/>
            <person name="Horn M."/>
        </authorList>
    </citation>
    <scope>NUCLEOTIDE SEQUENCE [LARGE SCALE GENOMIC DNA]</scope>
    <source>
        <strain evidence="7 8">EI2</strain>
    </source>
</reference>
<gene>
    <name evidence="4 7" type="primary">rplO</name>
    <name evidence="7" type="ORF">DB44_BG00610</name>
</gene>
<organism evidence="7 8">
    <name type="scientific">Candidatus Protochlamydia amoebophila</name>
    <dbReference type="NCBI Taxonomy" id="362787"/>
    <lineage>
        <taxon>Bacteria</taxon>
        <taxon>Pseudomonadati</taxon>
        <taxon>Chlamydiota</taxon>
        <taxon>Chlamydiia</taxon>
        <taxon>Parachlamydiales</taxon>
        <taxon>Parachlamydiaceae</taxon>
        <taxon>Candidatus Protochlamydia</taxon>
    </lineage>
</organism>
<dbReference type="GO" id="GO:0003735">
    <property type="term" value="F:structural constituent of ribosome"/>
    <property type="evidence" value="ECO:0007669"/>
    <property type="project" value="InterPro"/>
</dbReference>
<evidence type="ECO:0000256" key="1">
    <source>
        <dbReference type="ARBA" id="ARBA00007320"/>
    </source>
</evidence>
<dbReference type="InterPro" id="IPR021131">
    <property type="entry name" value="Ribosomal_uL15/eL18"/>
</dbReference>
<evidence type="ECO:0000313" key="7">
    <source>
        <dbReference type="EMBL" id="KIC73372.1"/>
    </source>
</evidence>
<dbReference type="Proteomes" id="UP000031465">
    <property type="component" value="Unassembled WGS sequence"/>
</dbReference>
<evidence type="ECO:0000256" key="2">
    <source>
        <dbReference type="ARBA" id="ARBA00022980"/>
    </source>
</evidence>
<dbReference type="AlphaFoldDB" id="A0A0C1K1U7"/>
<comment type="similarity">
    <text evidence="1 4">Belongs to the universal ribosomal protein uL15 family.</text>
</comment>
<dbReference type="PATRIC" id="fig|362787.3.peg.478"/>
<comment type="function">
    <text evidence="4">Binds to the 23S rRNA.</text>
</comment>
<dbReference type="NCBIfam" id="TIGR01071">
    <property type="entry name" value="rplO_bact"/>
    <property type="match status" value="1"/>
</dbReference>
<keyword evidence="4" id="KW-0694">RNA-binding</keyword>